<sequence length="354" mass="38795">MSNALELAIHRHHARNQRWGFMWALWTAVLWGAWYVPGTALWYEQPFSLIAADDQSLRLAATAVMTWIHAITVMLFLLLWNGVLGKVRDYGRTMVRFRKISKWYALASLFGGPMAIFGSYMAMGYVGPVFAAITSLFYPVVGAVIATLWYKEKISRQAAIGMSIIILGGMVIYGPGLLGEMDLSGSHAWLGYVGGIMSAIGWGAEGAVAARAMDVTDPDVGIQCRFSFEILFWGLLILPLLAIFTDLPIGSLILSTVTESRAMLWIFLAAACHAYCYTAFYKSFSLIGVGRGEAVGNLYAVFALIFIAAFTLQLPQWYFLVGLALTVLGSFVMFGESAESVAQLREVGPVEEGT</sequence>
<evidence type="ECO:0000313" key="3">
    <source>
        <dbReference type="Proteomes" id="UP000245081"/>
    </source>
</evidence>
<feature type="transmembrane region" description="Helical" evidence="1">
    <location>
        <begin position="189"/>
        <end position="210"/>
    </location>
</feature>
<keyword evidence="3" id="KW-1185">Reference proteome</keyword>
<feature type="transmembrane region" description="Helical" evidence="1">
    <location>
        <begin position="294"/>
        <end position="311"/>
    </location>
</feature>
<dbReference type="AlphaFoldDB" id="A0A2R5F4Y1"/>
<comment type="caution">
    <text evidence="2">The sequence shown here is derived from an EMBL/GenBank/DDBJ whole genome shotgun (WGS) entry which is preliminary data.</text>
</comment>
<feature type="transmembrane region" description="Helical" evidence="1">
    <location>
        <begin position="317"/>
        <end position="335"/>
    </location>
</feature>
<reference evidence="2 3" key="1">
    <citation type="journal article" date="2018" name="Environ. Microbiol.">
        <title>Isolation and genomic characterization of Novimethylophilus kurashikiensis gen. nov. sp. nov., a new lanthanide-dependent methylotrophic species of Methylophilaceae.</title>
        <authorList>
            <person name="Lv H."/>
            <person name="Sahin N."/>
            <person name="Tani A."/>
        </authorList>
    </citation>
    <scope>NUCLEOTIDE SEQUENCE [LARGE SCALE GENOMIC DNA]</scope>
    <source>
        <strain evidence="2 3">La2-4</strain>
    </source>
</reference>
<dbReference type="Proteomes" id="UP000245081">
    <property type="component" value="Unassembled WGS sequence"/>
</dbReference>
<feature type="transmembrane region" description="Helical" evidence="1">
    <location>
        <begin position="63"/>
        <end position="83"/>
    </location>
</feature>
<feature type="transmembrane region" description="Helical" evidence="1">
    <location>
        <begin position="157"/>
        <end position="177"/>
    </location>
</feature>
<dbReference type="RefSeq" id="WP_109014648.1">
    <property type="nucleotide sequence ID" value="NZ_BDOQ01000003.1"/>
</dbReference>
<dbReference type="InterPro" id="IPR037185">
    <property type="entry name" value="EmrE-like"/>
</dbReference>
<dbReference type="EMBL" id="BDOQ01000003">
    <property type="protein sequence ID" value="GBG13446.1"/>
    <property type="molecule type" value="Genomic_DNA"/>
</dbReference>
<gene>
    <name evidence="2" type="ORF">NMK_0993</name>
</gene>
<keyword evidence="1" id="KW-1133">Transmembrane helix</keyword>
<keyword evidence="1" id="KW-0472">Membrane</keyword>
<evidence type="ECO:0000313" key="2">
    <source>
        <dbReference type="EMBL" id="GBG13446.1"/>
    </source>
</evidence>
<evidence type="ECO:0000256" key="1">
    <source>
        <dbReference type="SAM" id="Phobius"/>
    </source>
</evidence>
<accession>A0A2R5F4Y1</accession>
<feature type="transmembrane region" description="Helical" evidence="1">
    <location>
        <begin position="21"/>
        <end position="43"/>
    </location>
</feature>
<feature type="transmembrane region" description="Helical" evidence="1">
    <location>
        <begin position="129"/>
        <end position="150"/>
    </location>
</feature>
<feature type="transmembrane region" description="Helical" evidence="1">
    <location>
        <begin position="230"/>
        <end position="250"/>
    </location>
</feature>
<protein>
    <submittedName>
        <fullName evidence="2">Membrane protein</fullName>
    </submittedName>
</protein>
<proteinExistence type="predicted"/>
<dbReference type="OrthoDB" id="5604143at2"/>
<feature type="transmembrane region" description="Helical" evidence="1">
    <location>
        <begin position="262"/>
        <end position="282"/>
    </location>
</feature>
<keyword evidence="1" id="KW-0812">Transmembrane</keyword>
<dbReference type="SUPFAM" id="SSF103481">
    <property type="entry name" value="Multidrug resistance efflux transporter EmrE"/>
    <property type="match status" value="2"/>
</dbReference>
<name>A0A2R5F4Y1_9PROT</name>
<feature type="transmembrane region" description="Helical" evidence="1">
    <location>
        <begin position="103"/>
        <end position="123"/>
    </location>
</feature>
<organism evidence="2 3">
    <name type="scientific">Novimethylophilus kurashikiensis</name>
    <dbReference type="NCBI Taxonomy" id="1825523"/>
    <lineage>
        <taxon>Bacteria</taxon>
        <taxon>Pseudomonadati</taxon>
        <taxon>Pseudomonadota</taxon>
        <taxon>Betaproteobacteria</taxon>
        <taxon>Nitrosomonadales</taxon>
        <taxon>Methylophilaceae</taxon>
        <taxon>Novimethylophilus</taxon>
    </lineage>
</organism>